<feature type="compositionally biased region" description="Acidic residues" evidence="5">
    <location>
        <begin position="23"/>
        <end position="34"/>
    </location>
</feature>
<dbReference type="GO" id="GO:0032465">
    <property type="term" value="P:regulation of cytokinesis"/>
    <property type="evidence" value="ECO:0007669"/>
    <property type="project" value="TreeGrafter"/>
</dbReference>
<evidence type="ECO:0000313" key="6">
    <source>
        <dbReference type="Ensembl" id="ENSSFAP00005018846.1"/>
    </source>
</evidence>
<evidence type="ECO:0000256" key="4">
    <source>
        <dbReference type="SAM" id="Coils"/>
    </source>
</evidence>
<protein>
    <recommendedName>
        <fullName evidence="2">Endosome-associated-trafficking regulator 1</fullName>
    </recommendedName>
</protein>
<accession>A0A672GJ89</accession>
<reference evidence="6" key="2">
    <citation type="submission" date="2025-08" db="UniProtKB">
        <authorList>
            <consortium name="Ensembl"/>
        </authorList>
    </citation>
    <scope>IDENTIFICATION</scope>
</reference>
<dbReference type="InterPro" id="IPR026757">
    <property type="entry name" value="ENTR1"/>
</dbReference>
<gene>
    <name evidence="6" type="primary">entr1</name>
</gene>
<keyword evidence="3 4" id="KW-0175">Coiled coil</keyword>
<sequence>EAAEAEELNPFSFREFLRCKNPEEEEEEEEEEETAAAVSAAGGERGSEEERHGQRAQVCSDQSPAGASLLRLYPQCPCAPRRVSQLTEELLHSRRKEAQEAQDLESMVQSVEHNLRLMTRRAVKAENCVSKLKVDLQQLQAELVCVRSENDRLKAAESQVVMTMRQNAQLAAEHLKKTTSHAHSSIQQLLAEAESLHLVSQLLSSIDKISVINTES</sequence>
<dbReference type="PANTHER" id="PTHR31259:SF3">
    <property type="entry name" value="ENDOSOME-ASSOCIATED-TRAFFICKING REGULATOR 1"/>
    <property type="match status" value="1"/>
</dbReference>
<dbReference type="GO" id="GO:1903566">
    <property type="term" value="P:positive regulation of protein localization to cilium"/>
    <property type="evidence" value="ECO:0007669"/>
    <property type="project" value="TreeGrafter"/>
</dbReference>
<dbReference type="GO" id="GO:0045724">
    <property type="term" value="P:positive regulation of cilium assembly"/>
    <property type="evidence" value="ECO:0007669"/>
    <property type="project" value="TreeGrafter"/>
</dbReference>
<evidence type="ECO:0000313" key="7">
    <source>
        <dbReference type="Proteomes" id="UP000472267"/>
    </source>
</evidence>
<evidence type="ECO:0000256" key="3">
    <source>
        <dbReference type="ARBA" id="ARBA00023054"/>
    </source>
</evidence>
<dbReference type="PANTHER" id="PTHR31259">
    <property type="entry name" value="ENDOSOME-ASSOCIATED TRAFFICKING REGULATOR 1"/>
    <property type="match status" value="1"/>
</dbReference>
<dbReference type="InParanoid" id="A0A672GJ89"/>
<evidence type="ECO:0000256" key="5">
    <source>
        <dbReference type="SAM" id="MobiDB-lite"/>
    </source>
</evidence>
<dbReference type="GO" id="GO:0036064">
    <property type="term" value="C:ciliary basal body"/>
    <property type="evidence" value="ECO:0007669"/>
    <property type="project" value="TreeGrafter"/>
</dbReference>
<reference evidence="6" key="3">
    <citation type="submission" date="2025-09" db="UniProtKB">
        <authorList>
            <consortium name="Ensembl"/>
        </authorList>
    </citation>
    <scope>IDENTIFICATION</scope>
</reference>
<dbReference type="AlphaFoldDB" id="A0A672GJ89"/>
<comment type="similarity">
    <text evidence="1">Belongs to the ENTR1 family.</text>
</comment>
<proteinExistence type="inferred from homology"/>
<dbReference type="GO" id="GO:0030496">
    <property type="term" value="C:midbody"/>
    <property type="evidence" value="ECO:0007669"/>
    <property type="project" value="TreeGrafter"/>
</dbReference>
<organism evidence="6 7">
    <name type="scientific">Salarias fasciatus</name>
    <name type="common">Jewelled blenny</name>
    <name type="synonym">Blennius fasciatus</name>
    <dbReference type="NCBI Taxonomy" id="181472"/>
    <lineage>
        <taxon>Eukaryota</taxon>
        <taxon>Metazoa</taxon>
        <taxon>Chordata</taxon>
        <taxon>Craniata</taxon>
        <taxon>Vertebrata</taxon>
        <taxon>Euteleostomi</taxon>
        <taxon>Actinopterygii</taxon>
        <taxon>Neopterygii</taxon>
        <taxon>Teleostei</taxon>
        <taxon>Neoteleostei</taxon>
        <taxon>Acanthomorphata</taxon>
        <taxon>Ovalentaria</taxon>
        <taxon>Blenniimorphae</taxon>
        <taxon>Blenniiformes</taxon>
        <taxon>Blennioidei</taxon>
        <taxon>Blenniidae</taxon>
        <taxon>Salariinae</taxon>
        <taxon>Salarias</taxon>
    </lineage>
</organism>
<evidence type="ECO:0000256" key="2">
    <source>
        <dbReference type="ARBA" id="ARBA00016007"/>
    </source>
</evidence>
<dbReference type="GO" id="GO:0005769">
    <property type="term" value="C:early endosome"/>
    <property type="evidence" value="ECO:0007669"/>
    <property type="project" value="TreeGrafter"/>
</dbReference>
<reference evidence="6" key="1">
    <citation type="submission" date="2019-06" db="EMBL/GenBank/DDBJ databases">
        <authorList>
            <consortium name="Wellcome Sanger Institute Data Sharing"/>
        </authorList>
    </citation>
    <scope>NUCLEOTIDE SEQUENCE [LARGE SCALE GENOMIC DNA]</scope>
</reference>
<feature type="region of interest" description="Disordered" evidence="5">
    <location>
        <begin position="1"/>
        <end position="60"/>
    </location>
</feature>
<feature type="coiled-coil region" evidence="4">
    <location>
        <begin position="94"/>
        <end position="173"/>
    </location>
</feature>
<dbReference type="Proteomes" id="UP000472267">
    <property type="component" value="Chromosome 12"/>
</dbReference>
<dbReference type="GO" id="GO:0005813">
    <property type="term" value="C:centrosome"/>
    <property type="evidence" value="ECO:0007669"/>
    <property type="project" value="TreeGrafter"/>
</dbReference>
<dbReference type="Ensembl" id="ENSSFAT00005019613.1">
    <property type="protein sequence ID" value="ENSSFAP00005018846.1"/>
    <property type="gene ID" value="ENSSFAG00005009924.1"/>
</dbReference>
<name>A0A672GJ89_SALFA</name>
<keyword evidence="7" id="KW-1185">Reference proteome</keyword>
<evidence type="ECO:0000256" key="1">
    <source>
        <dbReference type="ARBA" id="ARBA00007791"/>
    </source>
</evidence>
<dbReference type="OMA" id="EWSESYQ"/>
<dbReference type="GO" id="GO:0055037">
    <property type="term" value="C:recycling endosome"/>
    <property type="evidence" value="ECO:0007669"/>
    <property type="project" value="TreeGrafter"/>
</dbReference>